<keyword evidence="3" id="KW-0238">DNA-binding</keyword>
<dbReference type="InterPro" id="IPR036388">
    <property type="entry name" value="WH-like_DNA-bd_sf"/>
</dbReference>
<keyword evidence="7" id="KW-1185">Reference proteome</keyword>
<dbReference type="Gene3D" id="1.10.10.10">
    <property type="entry name" value="Winged helix-like DNA-binding domain superfamily/Winged helix DNA-binding domain"/>
    <property type="match status" value="1"/>
</dbReference>
<dbReference type="Proteomes" id="UP000192917">
    <property type="component" value="Unassembled WGS sequence"/>
</dbReference>
<dbReference type="InterPro" id="IPR036390">
    <property type="entry name" value="WH_DNA-bd_sf"/>
</dbReference>
<protein>
    <submittedName>
        <fullName evidence="6">Transcriptional regulator, LysR family</fullName>
    </submittedName>
</protein>
<dbReference type="RefSeq" id="WP_085125635.1">
    <property type="nucleotide sequence ID" value="NZ_FWZX01000030.1"/>
</dbReference>
<dbReference type="Gene3D" id="3.40.190.290">
    <property type="match status" value="1"/>
</dbReference>
<evidence type="ECO:0000313" key="6">
    <source>
        <dbReference type="EMBL" id="SMF71832.1"/>
    </source>
</evidence>
<dbReference type="PROSITE" id="PS50931">
    <property type="entry name" value="HTH_LYSR"/>
    <property type="match status" value="1"/>
</dbReference>
<feature type="domain" description="HTH lysR-type" evidence="5">
    <location>
        <begin position="6"/>
        <end position="63"/>
    </location>
</feature>
<dbReference type="SUPFAM" id="SSF46785">
    <property type="entry name" value="Winged helix' DNA-binding domain"/>
    <property type="match status" value="1"/>
</dbReference>
<name>A0A1Y6CRZ1_9PROT</name>
<dbReference type="PANTHER" id="PTHR30537">
    <property type="entry name" value="HTH-TYPE TRANSCRIPTIONAL REGULATOR"/>
    <property type="match status" value="1"/>
</dbReference>
<comment type="similarity">
    <text evidence="1">Belongs to the LysR transcriptional regulatory family.</text>
</comment>
<keyword evidence="4" id="KW-0804">Transcription</keyword>
<evidence type="ECO:0000256" key="1">
    <source>
        <dbReference type="ARBA" id="ARBA00009437"/>
    </source>
</evidence>
<dbReference type="Pfam" id="PF00126">
    <property type="entry name" value="HTH_1"/>
    <property type="match status" value="1"/>
</dbReference>
<dbReference type="GO" id="GO:0006351">
    <property type="term" value="P:DNA-templated transcription"/>
    <property type="evidence" value="ECO:0007669"/>
    <property type="project" value="TreeGrafter"/>
</dbReference>
<dbReference type="InterPro" id="IPR058163">
    <property type="entry name" value="LysR-type_TF_proteobact-type"/>
</dbReference>
<dbReference type="Pfam" id="PF03466">
    <property type="entry name" value="LysR_substrate"/>
    <property type="match status" value="1"/>
</dbReference>
<reference evidence="6 7" key="1">
    <citation type="submission" date="2017-04" db="EMBL/GenBank/DDBJ databases">
        <authorList>
            <person name="Afonso C.L."/>
            <person name="Miller P.J."/>
            <person name="Scott M.A."/>
            <person name="Spackman E."/>
            <person name="Goraichik I."/>
            <person name="Dimitrov K.M."/>
            <person name="Suarez D.L."/>
            <person name="Swayne D.E."/>
        </authorList>
    </citation>
    <scope>NUCLEOTIDE SEQUENCE [LARGE SCALE GENOMIC DNA]</scope>
    <source>
        <strain evidence="6 7">USBA 355</strain>
    </source>
</reference>
<gene>
    <name evidence="6" type="ORF">SAMN05428998_13066</name>
</gene>
<dbReference type="STRING" id="560819.SAMN05428998_13066"/>
<evidence type="ECO:0000259" key="5">
    <source>
        <dbReference type="PROSITE" id="PS50931"/>
    </source>
</evidence>
<sequence>MKRAEPSWDLYRTFVAVLRAGSLSAAARALDLTQPTVTRHVAALERTVGCELFLRSRSGLSPTAAALELRPYAETLAATAAALLRAASADPGAVSGRVRISASEVVGAEVLPPILAGLRERHPGLVVELALSNAVENLLRRDADVAVRMVEPSQQALVARRLGTVALGLFARRDYLERHGVPERIEDLAGHSLIGFDRETPAIRALLRLVPGFEGYDFALRSDSDLAQLAAIRAGFGIGACQVPLGRRGPDLVRLLPEAFAPGLGVWLVMHEDLRGTPRCRAVFDGLAEGLAGYLACG</sequence>
<accession>A0A1Y6CRZ1</accession>
<evidence type="ECO:0000256" key="2">
    <source>
        <dbReference type="ARBA" id="ARBA00023015"/>
    </source>
</evidence>
<proteinExistence type="inferred from homology"/>
<organism evidence="6 7">
    <name type="scientific">Tistlia consotensis USBA 355</name>
    <dbReference type="NCBI Taxonomy" id="560819"/>
    <lineage>
        <taxon>Bacteria</taxon>
        <taxon>Pseudomonadati</taxon>
        <taxon>Pseudomonadota</taxon>
        <taxon>Alphaproteobacteria</taxon>
        <taxon>Rhodospirillales</taxon>
        <taxon>Rhodovibrionaceae</taxon>
        <taxon>Tistlia</taxon>
    </lineage>
</organism>
<dbReference type="GO" id="GO:0043565">
    <property type="term" value="F:sequence-specific DNA binding"/>
    <property type="evidence" value="ECO:0007669"/>
    <property type="project" value="TreeGrafter"/>
</dbReference>
<dbReference type="AlphaFoldDB" id="A0A1Y6CRZ1"/>
<dbReference type="PANTHER" id="PTHR30537:SF3">
    <property type="entry name" value="TRANSCRIPTIONAL REGULATORY PROTEIN"/>
    <property type="match status" value="1"/>
</dbReference>
<dbReference type="PRINTS" id="PR00039">
    <property type="entry name" value="HTHLYSR"/>
</dbReference>
<dbReference type="SUPFAM" id="SSF53850">
    <property type="entry name" value="Periplasmic binding protein-like II"/>
    <property type="match status" value="1"/>
</dbReference>
<dbReference type="GO" id="GO:0003700">
    <property type="term" value="F:DNA-binding transcription factor activity"/>
    <property type="evidence" value="ECO:0007669"/>
    <property type="project" value="InterPro"/>
</dbReference>
<dbReference type="InterPro" id="IPR005119">
    <property type="entry name" value="LysR_subst-bd"/>
</dbReference>
<evidence type="ECO:0000256" key="3">
    <source>
        <dbReference type="ARBA" id="ARBA00023125"/>
    </source>
</evidence>
<keyword evidence="2" id="KW-0805">Transcription regulation</keyword>
<evidence type="ECO:0000313" key="7">
    <source>
        <dbReference type="Proteomes" id="UP000192917"/>
    </source>
</evidence>
<dbReference type="EMBL" id="FWZX01000030">
    <property type="protein sequence ID" value="SMF71832.1"/>
    <property type="molecule type" value="Genomic_DNA"/>
</dbReference>
<evidence type="ECO:0000256" key="4">
    <source>
        <dbReference type="ARBA" id="ARBA00023163"/>
    </source>
</evidence>
<dbReference type="InterPro" id="IPR000847">
    <property type="entry name" value="LysR_HTH_N"/>
</dbReference>